<protein>
    <recommendedName>
        <fullName evidence="2">Probable double zinc ribbon domain-containing protein</fullName>
    </recommendedName>
</protein>
<feature type="region of interest" description="Disordered" evidence="1">
    <location>
        <begin position="299"/>
        <end position="318"/>
    </location>
</feature>
<dbReference type="EMBL" id="JAGMVJ010000018">
    <property type="protein sequence ID" value="KAH7077158.1"/>
    <property type="molecule type" value="Genomic_DNA"/>
</dbReference>
<comment type="caution">
    <text evidence="3">The sequence shown here is derived from an EMBL/GenBank/DDBJ whole genome shotgun (WGS) entry which is preliminary data.</text>
</comment>
<keyword evidence="4" id="KW-1185">Reference proteome</keyword>
<proteinExistence type="predicted"/>
<accession>A0A8K0QZS4</accession>
<feature type="domain" description="Probable double zinc ribbon" evidence="2">
    <location>
        <begin position="78"/>
        <end position="199"/>
    </location>
</feature>
<dbReference type="AlphaFoldDB" id="A0A8K0QZS4"/>
<organism evidence="3 4">
    <name type="scientific">Paraphoma chrysanthemicola</name>
    <dbReference type="NCBI Taxonomy" id="798071"/>
    <lineage>
        <taxon>Eukaryota</taxon>
        <taxon>Fungi</taxon>
        <taxon>Dikarya</taxon>
        <taxon>Ascomycota</taxon>
        <taxon>Pezizomycotina</taxon>
        <taxon>Dothideomycetes</taxon>
        <taxon>Pleosporomycetidae</taxon>
        <taxon>Pleosporales</taxon>
        <taxon>Pleosporineae</taxon>
        <taxon>Phaeosphaeriaceae</taxon>
        <taxon>Paraphoma</taxon>
    </lineage>
</organism>
<name>A0A8K0QZS4_9PLEO</name>
<dbReference type="Pfam" id="PF26652">
    <property type="entry name" value="Zn_ribbon_double"/>
    <property type="match status" value="1"/>
</dbReference>
<sequence length="408" mass="46323">MLNQPSFFQKTAKAIISAKAFVAPKDDKPKEEIPLTLQELQRRLDRAMRMEKPWNIDDYIAAGVENAHICKAQQYGDGLWLCHCGHENVLMYFRGEFPFKHLKCGRCNHVICDKCHTTDILMPYRSEHAASLAAINTSRRPQVCRVCAECGLTHRGSIRDGRIYYYHSTCPCGQPVRRDGLRYIVGSVTSWRVDPAGCAVRLFKQRRQRGLKRPAQPTTQSAPNLSRPPRTVVIRPTQPTTQSAPILSRPQPQTVVARPETAPESSNRPTVIKRAVTFPEEVMIWEDDEPMSIMQRPIRRPRPTRPARPVLPLHSGTCSQSQAPFSKYDVRPESWYLVPAPLNVRKVRSRIDSAMDVELPAPAPAPAVPDHKSKLPIADQFERRPAYLSPEDGTLFWPEEVDLDELEE</sequence>
<evidence type="ECO:0000313" key="4">
    <source>
        <dbReference type="Proteomes" id="UP000813461"/>
    </source>
</evidence>
<evidence type="ECO:0000313" key="3">
    <source>
        <dbReference type="EMBL" id="KAH7077158.1"/>
    </source>
</evidence>
<dbReference type="InterPro" id="IPR058253">
    <property type="entry name" value="Zn_ribbon_double"/>
</dbReference>
<dbReference type="OrthoDB" id="3793432at2759"/>
<evidence type="ECO:0000256" key="1">
    <source>
        <dbReference type="SAM" id="MobiDB-lite"/>
    </source>
</evidence>
<gene>
    <name evidence="3" type="ORF">FB567DRAFT_582927</name>
</gene>
<evidence type="ECO:0000259" key="2">
    <source>
        <dbReference type="Pfam" id="PF26652"/>
    </source>
</evidence>
<feature type="compositionally biased region" description="Polar residues" evidence="1">
    <location>
        <begin position="237"/>
        <end position="253"/>
    </location>
</feature>
<feature type="region of interest" description="Disordered" evidence="1">
    <location>
        <begin position="207"/>
        <end position="253"/>
    </location>
</feature>
<reference evidence="3" key="1">
    <citation type="journal article" date="2021" name="Nat. Commun.">
        <title>Genetic determinants of endophytism in the Arabidopsis root mycobiome.</title>
        <authorList>
            <person name="Mesny F."/>
            <person name="Miyauchi S."/>
            <person name="Thiergart T."/>
            <person name="Pickel B."/>
            <person name="Atanasova L."/>
            <person name="Karlsson M."/>
            <person name="Huettel B."/>
            <person name="Barry K.W."/>
            <person name="Haridas S."/>
            <person name="Chen C."/>
            <person name="Bauer D."/>
            <person name="Andreopoulos W."/>
            <person name="Pangilinan J."/>
            <person name="LaButti K."/>
            <person name="Riley R."/>
            <person name="Lipzen A."/>
            <person name="Clum A."/>
            <person name="Drula E."/>
            <person name="Henrissat B."/>
            <person name="Kohler A."/>
            <person name="Grigoriev I.V."/>
            <person name="Martin F.M."/>
            <person name="Hacquard S."/>
        </authorList>
    </citation>
    <scope>NUCLEOTIDE SEQUENCE</scope>
    <source>
        <strain evidence="3">MPI-SDFR-AT-0120</strain>
    </source>
</reference>
<dbReference type="Proteomes" id="UP000813461">
    <property type="component" value="Unassembled WGS sequence"/>
</dbReference>